<accession>K8ZN10</accession>
<dbReference type="eggNOG" id="COG4853">
    <property type="taxonomic scope" value="Bacteria"/>
</dbReference>
<comment type="caution">
    <text evidence="3">The sequence shown here is derived from an EMBL/GenBank/DDBJ whole genome shotgun (WGS) entry which is preliminary data.</text>
</comment>
<dbReference type="OrthoDB" id="2135943at2"/>
<dbReference type="Proteomes" id="UP000016057">
    <property type="component" value="Unassembled WGS sequence"/>
</dbReference>
<feature type="transmembrane region" description="Helical" evidence="1">
    <location>
        <begin position="6"/>
        <end position="26"/>
    </location>
</feature>
<evidence type="ECO:0000313" key="4">
    <source>
        <dbReference type="Proteomes" id="UP000016057"/>
    </source>
</evidence>
<feature type="domain" description="Regulatory protein YycH-like" evidence="2">
    <location>
        <begin position="30"/>
        <end position="255"/>
    </location>
</feature>
<proteinExistence type="predicted"/>
<dbReference type="EMBL" id="AMYT01000007">
    <property type="protein sequence ID" value="EKU27938.1"/>
    <property type="molecule type" value="Genomic_DNA"/>
</dbReference>
<dbReference type="GO" id="GO:0016020">
    <property type="term" value="C:membrane"/>
    <property type="evidence" value="ECO:0007669"/>
    <property type="project" value="InterPro"/>
</dbReference>
<protein>
    <recommendedName>
        <fullName evidence="2">Regulatory protein YycH-like domain-containing protein</fullName>
    </recommendedName>
</protein>
<keyword evidence="1" id="KW-0812">Transmembrane</keyword>
<evidence type="ECO:0000313" key="3">
    <source>
        <dbReference type="EMBL" id="EKU27938.1"/>
    </source>
</evidence>
<name>K8ZN10_9ENTE</name>
<gene>
    <name evidence="3" type="ORF">C683_0197</name>
</gene>
<dbReference type="Gene3D" id="2.40.128.690">
    <property type="entry name" value="YycH protein, domain 3-like"/>
    <property type="match status" value="1"/>
</dbReference>
<dbReference type="InterPro" id="IPR018604">
    <property type="entry name" value="YycI-like"/>
</dbReference>
<keyword evidence="1" id="KW-0472">Membrane</keyword>
<evidence type="ECO:0000256" key="1">
    <source>
        <dbReference type="SAM" id="Phobius"/>
    </source>
</evidence>
<keyword evidence="4" id="KW-1185">Reference proteome</keyword>
<keyword evidence="1" id="KW-1133">Transmembrane helix</keyword>
<sequence length="273" mass="32006">MNYRKIEFIFLITFFLLNGYLFLTLYNEEKTSKNIGNTNDSIEEILKKEGVTLETTLDTKQRYGYYLEGKRAVLEKEAKTLKAQTVSATKYKIKSQLQSPIIVKGEESLSLDLKDFMSQKENFIQGDQYHYFPYILNKKNICYAQSYEGIPIDDTSAQVVFHVEENEKEKKVEKYEQQQLAEIKPLRDKMELIRGEDAAYTLFLNNKLTRGDTIEWLSLAYAKVYQEKDSFVYLPIWMVNVKNNSNIEEIYRVNALTNHLMGNNNKDIERGEE</sequence>
<evidence type="ECO:0000259" key="2">
    <source>
        <dbReference type="Pfam" id="PF09648"/>
    </source>
</evidence>
<reference evidence="3" key="1">
    <citation type="journal article" date="2013" name="Genome Announc.">
        <title>Draft Genome Sequence of Catellicoccus marimammalium, a Novel Species Commonly Found in Gull Feces.</title>
        <authorList>
            <person name="Weigand M.R."/>
            <person name="Ryu H."/>
            <person name="Bozcek L."/>
            <person name="Konstantinidis K.T."/>
            <person name="Santo Domingo J.W."/>
        </authorList>
    </citation>
    <scope>NUCLEOTIDE SEQUENCE [LARGE SCALE GENOMIC DNA]</scope>
    <source>
        <strain evidence="3">M35/04/3</strain>
    </source>
</reference>
<organism evidence="3 4">
    <name type="scientific">Catellicoccus marimammalium M35/04/3</name>
    <dbReference type="NCBI Taxonomy" id="1234409"/>
    <lineage>
        <taxon>Bacteria</taxon>
        <taxon>Bacillati</taxon>
        <taxon>Bacillota</taxon>
        <taxon>Bacilli</taxon>
        <taxon>Lactobacillales</taxon>
        <taxon>Enterococcaceae</taxon>
        <taxon>Catellicoccus</taxon>
    </lineage>
</organism>
<dbReference type="Pfam" id="PF09648">
    <property type="entry name" value="YycI"/>
    <property type="match status" value="1"/>
</dbReference>
<dbReference type="AlphaFoldDB" id="K8ZN10"/>
<dbReference type="STRING" id="1234409.C683_0197"/>
<dbReference type="RefSeq" id="WP_009488428.1">
    <property type="nucleotide sequence ID" value="NZ_AMYT01000007.1"/>
</dbReference>